<keyword evidence="3" id="KW-1185">Reference proteome</keyword>
<protein>
    <submittedName>
        <fullName evidence="2">Uncharacterized protein</fullName>
    </submittedName>
</protein>
<comment type="caution">
    <text evidence="2">The sequence shown here is derived from an EMBL/GenBank/DDBJ whole genome shotgun (WGS) entry which is preliminary data.</text>
</comment>
<name>A0A7J5XW68_DISMA</name>
<evidence type="ECO:0000313" key="2">
    <source>
        <dbReference type="EMBL" id="KAF3840817.1"/>
    </source>
</evidence>
<dbReference type="OrthoDB" id="10551299at2759"/>
<feature type="region of interest" description="Disordered" evidence="1">
    <location>
        <begin position="45"/>
        <end position="69"/>
    </location>
</feature>
<reference evidence="2 3" key="1">
    <citation type="submission" date="2020-03" db="EMBL/GenBank/DDBJ databases">
        <title>Dissostichus mawsoni Genome sequencing and assembly.</title>
        <authorList>
            <person name="Park H."/>
        </authorList>
    </citation>
    <scope>NUCLEOTIDE SEQUENCE [LARGE SCALE GENOMIC DNA]</scope>
    <source>
        <strain evidence="2">DM0001</strain>
        <tissue evidence="2">Muscle</tissue>
    </source>
</reference>
<organism evidence="2 3">
    <name type="scientific">Dissostichus mawsoni</name>
    <name type="common">Antarctic cod</name>
    <dbReference type="NCBI Taxonomy" id="36200"/>
    <lineage>
        <taxon>Eukaryota</taxon>
        <taxon>Metazoa</taxon>
        <taxon>Chordata</taxon>
        <taxon>Craniata</taxon>
        <taxon>Vertebrata</taxon>
        <taxon>Euteleostomi</taxon>
        <taxon>Actinopterygii</taxon>
        <taxon>Neopterygii</taxon>
        <taxon>Teleostei</taxon>
        <taxon>Neoteleostei</taxon>
        <taxon>Acanthomorphata</taxon>
        <taxon>Eupercaria</taxon>
        <taxon>Perciformes</taxon>
        <taxon>Notothenioidei</taxon>
        <taxon>Nototheniidae</taxon>
        <taxon>Dissostichus</taxon>
    </lineage>
</organism>
<feature type="compositionally biased region" description="Polar residues" evidence="1">
    <location>
        <begin position="45"/>
        <end position="55"/>
    </location>
</feature>
<evidence type="ECO:0000313" key="3">
    <source>
        <dbReference type="Proteomes" id="UP000518266"/>
    </source>
</evidence>
<proteinExistence type="predicted"/>
<accession>A0A7J5XW68</accession>
<dbReference type="EMBL" id="JAAKFY010000020">
    <property type="protein sequence ID" value="KAF3840817.1"/>
    <property type="molecule type" value="Genomic_DNA"/>
</dbReference>
<gene>
    <name evidence="2" type="ORF">F7725_006679</name>
</gene>
<sequence length="98" mass="10990">MPIMNARKTRMKMTMNLKMFLTVLPREICSGPKLSLAVTYSAARSDQVSHSQSRQSYRHGQHHQQFGGSGLLSQAGQILIPDTQQLLLAVRMSHKLRG</sequence>
<dbReference type="Proteomes" id="UP000518266">
    <property type="component" value="Unassembled WGS sequence"/>
</dbReference>
<dbReference type="AlphaFoldDB" id="A0A7J5XW68"/>
<evidence type="ECO:0000256" key="1">
    <source>
        <dbReference type="SAM" id="MobiDB-lite"/>
    </source>
</evidence>